<accession>A0A409VTN1</accession>
<dbReference type="PANTHER" id="PTHR14950:SF37">
    <property type="entry name" value="ENDORIBONUCLEASE DICER"/>
    <property type="match status" value="1"/>
</dbReference>
<feature type="region of interest" description="Disordered" evidence="8">
    <location>
        <begin position="1152"/>
        <end position="1221"/>
    </location>
</feature>
<dbReference type="PROSITE" id="PS50142">
    <property type="entry name" value="RNASE_3_2"/>
    <property type="match status" value="2"/>
</dbReference>
<evidence type="ECO:0000259" key="10">
    <source>
        <dbReference type="PROSITE" id="PS50821"/>
    </source>
</evidence>
<evidence type="ECO:0000256" key="3">
    <source>
        <dbReference type="ARBA" id="ARBA00022741"/>
    </source>
</evidence>
<proteinExistence type="inferred from homology"/>
<evidence type="ECO:0008006" key="14">
    <source>
        <dbReference type="Google" id="ProtNLM"/>
    </source>
</evidence>
<sequence>MLHPLYLLLSAREIQRPAKYLKTSNTDSLRNHLPEIIDPREREEARLGLPLLSFKEQILEQAKYENTSISLLVDLVSWAMEQERERLKKLPEAMITRSRTVLIVVDEATATTTYSSTFESGIMGASIGIYDEKDHRPDLETWSELLKKDIVMTRADLLLESLLRGALAVTQLKLLVILDAQKIKDQDSHVSMPIVQIMNDFYRITDSLSRPRVFAVVSLPNDRQSHFDSKMLKLEQTLCAKVFGVTESKRAEILALPDRPNEIVILYDTVHRATETRLLKQLHEIDPGESIFRRHYRDARHAHEEIGSCASDLIWSQALKEIESGLPPGHDDIDEDDVDISARERMKVRIFRVVKNRAFAIPNRDPSSKGFNISHKFLRLLQILDKFKTLGDGFRGIIFVQRRAIALVLARVLHMLDEGFLKPEAVVGSRGELDTLNYQKIFAKFASGENNLLVATKSIEDLDVPKASVVIRYDLFESQVSHAYVRARTRGRESHLIHMVERGNDVHRRVLSRITSIDADMLRWTETLCNSPESSIPPTSLRETINPYHSDSDEEDEEDTNRDFLRDPTTNGRIYLEDATTVIYRYTAAIRPKIQGLLPSQGLFTFKDIHKEFGIPRAHICIINCPGTPIDKIAGNPSSSRAQARRSACFNACDKLLNLGQLDCRLFPLPYHLRAQYDYESRKAFEKDVVVDIRSAGTRSYARKSPTFWNNAARGIPPTLYPTIIYITGTDSDSGPFAPLVLLTKQPLPDLHAFRLFSSGIALPVRFQRACPMQFNEARLKDTHAFTVRICRAVMNKALTCSLEEMVYFFLPLPLDWHFCGDNELDIPDISEAVPWQLVSQAGRNWAEAIKHGTFEEVENHLKDAIVQDRWIEFTRRYKVVKVRKDLTPLSKPSDSPREASFANLFEFCKSKRKGLETLSNFEQPIIEVAKIHPILNNLNPTSRPPSNSSKSPAKYLIPELCAKFTLPASTLSTAMLLPSIMRRIDDLLIVKELDAKFFDHAIREDLLHTAICTPSAGMEYDYERLELLGDAFLKYLSSVYVFVTNPSLNEGTLHVVRQKIISNKMLLLHSTRVGLPAYIQSKVFPYRSWQPPNFRLYVPPKAHKDPGSFILEEPVAADPIVMETALECGEEEAAMGDCQEEDESLHINLAEATHSPQREAVELETSKPGTMAPGIIASSRPITPETREGSAEVKQESDTSKPAPTKKKAKNRKKKPADDQGIQWLGDKAIADVAEAIIGAAYISGGREAALQATKALTIPLSNIDRWSDFGRKVLTPPPNISAKLSPGAIAAIEKIIGHKFNRPHLLSQAMGYDSTSYERLEFLGDAILDFMVIRHIFDRDQQLSPGALTMLKARLSRMRLPDSDIDSTISGCHVCVWSGLHDHLLFESPQLAASIKAYTDELKQMQEQEYSLAAQEGRPPGQYWLDIEPPKALSDVIESIVGAIYISDNFSPVGAESLFDNILKPFYDKHITLQTLAHHPTKILFELFQAQGCQQFGITKEKHENLVRSEVVVHEVVLARAEDVTPTSAARWASVFALDAVEGDAEFMTRTCDCRTHLTYKKLKKKTAFEEALERALAGTLDDDEENEFGNPFETDAVEEGTFEEQLAAAFGARDVDDS</sequence>
<keyword evidence="13" id="KW-1185">Reference proteome</keyword>
<dbReference type="GO" id="GO:0004386">
    <property type="term" value="F:helicase activity"/>
    <property type="evidence" value="ECO:0007669"/>
    <property type="project" value="UniProtKB-KW"/>
</dbReference>
<dbReference type="Pfam" id="PF03368">
    <property type="entry name" value="Dicer_dimer"/>
    <property type="match status" value="1"/>
</dbReference>
<dbReference type="Pfam" id="PF00271">
    <property type="entry name" value="Helicase_C"/>
    <property type="match status" value="1"/>
</dbReference>
<evidence type="ECO:0000256" key="6">
    <source>
        <dbReference type="ARBA" id="ARBA00022840"/>
    </source>
</evidence>
<dbReference type="PROSITE" id="PS00517">
    <property type="entry name" value="RNASE_3_1"/>
    <property type="match status" value="1"/>
</dbReference>
<keyword evidence="6" id="KW-0067">ATP-binding</keyword>
<evidence type="ECO:0000256" key="4">
    <source>
        <dbReference type="ARBA" id="ARBA00022801"/>
    </source>
</evidence>
<comment type="caution">
    <text evidence="12">The sequence shown here is derived from an EMBL/GenBank/DDBJ whole genome shotgun (WGS) entry which is preliminary data.</text>
</comment>
<keyword evidence="3" id="KW-0547">Nucleotide-binding</keyword>
<dbReference type="Gene3D" id="2.170.260.10">
    <property type="entry name" value="paz domain"/>
    <property type="match status" value="1"/>
</dbReference>
<dbReference type="InterPro" id="IPR001650">
    <property type="entry name" value="Helicase_C-like"/>
</dbReference>
<evidence type="ECO:0000256" key="2">
    <source>
        <dbReference type="ARBA" id="ARBA00022737"/>
    </source>
</evidence>
<dbReference type="InterPro" id="IPR005034">
    <property type="entry name" value="Dicer_dimerisation"/>
</dbReference>
<dbReference type="SUPFAM" id="SSF69065">
    <property type="entry name" value="RNase III domain-like"/>
    <property type="match status" value="2"/>
</dbReference>
<keyword evidence="4" id="KW-0378">Hydrolase</keyword>
<dbReference type="PANTHER" id="PTHR14950">
    <property type="entry name" value="DICER-RELATED"/>
    <property type="match status" value="1"/>
</dbReference>
<dbReference type="SUPFAM" id="SSF52540">
    <property type="entry name" value="P-loop containing nucleoside triphosphate hydrolases"/>
    <property type="match status" value="1"/>
</dbReference>
<dbReference type="PROSITE" id="PS50821">
    <property type="entry name" value="PAZ"/>
    <property type="match status" value="1"/>
</dbReference>
<evidence type="ECO:0000259" key="9">
    <source>
        <dbReference type="PROSITE" id="PS50142"/>
    </source>
</evidence>
<dbReference type="InterPro" id="IPR036389">
    <property type="entry name" value="RNase_III_sf"/>
</dbReference>
<feature type="compositionally biased region" description="Basic and acidic residues" evidence="8">
    <location>
        <begin position="1157"/>
        <end position="1166"/>
    </location>
</feature>
<dbReference type="Proteomes" id="UP000284706">
    <property type="component" value="Unassembled WGS sequence"/>
</dbReference>
<feature type="domain" description="Helicase C-terminal" evidence="11">
    <location>
        <begin position="379"/>
        <end position="544"/>
    </location>
</feature>
<organism evidence="12 13">
    <name type="scientific">Gymnopilus dilepis</name>
    <dbReference type="NCBI Taxonomy" id="231916"/>
    <lineage>
        <taxon>Eukaryota</taxon>
        <taxon>Fungi</taxon>
        <taxon>Dikarya</taxon>
        <taxon>Basidiomycota</taxon>
        <taxon>Agaricomycotina</taxon>
        <taxon>Agaricomycetes</taxon>
        <taxon>Agaricomycetidae</taxon>
        <taxon>Agaricales</taxon>
        <taxon>Agaricineae</taxon>
        <taxon>Hymenogastraceae</taxon>
        <taxon>Gymnopilus</taxon>
    </lineage>
</organism>
<gene>
    <name evidence="12" type="ORF">CVT26_001558</name>
</gene>
<dbReference type="OrthoDB" id="416741at2759"/>
<evidence type="ECO:0000256" key="7">
    <source>
        <dbReference type="ARBA" id="ARBA00035116"/>
    </source>
</evidence>
<dbReference type="Pfam" id="PF00636">
    <property type="entry name" value="Ribonuclease_3"/>
    <property type="match status" value="2"/>
</dbReference>
<dbReference type="Gene3D" id="3.30.160.380">
    <property type="entry name" value="Dicer dimerisation domain"/>
    <property type="match status" value="1"/>
</dbReference>
<dbReference type="GO" id="GO:0005524">
    <property type="term" value="F:ATP binding"/>
    <property type="evidence" value="ECO:0007669"/>
    <property type="project" value="UniProtKB-KW"/>
</dbReference>
<comment type="cofactor">
    <cofactor evidence="1">
        <name>Mg(2+)</name>
        <dbReference type="ChEBI" id="CHEBI:18420"/>
    </cofactor>
</comment>
<dbReference type="CDD" id="cd00593">
    <property type="entry name" value="RIBOc"/>
    <property type="match status" value="2"/>
</dbReference>
<dbReference type="Gene3D" id="1.10.1520.10">
    <property type="entry name" value="Ribonuclease III domain"/>
    <property type="match status" value="2"/>
</dbReference>
<keyword evidence="5" id="KW-0347">Helicase</keyword>
<evidence type="ECO:0000313" key="13">
    <source>
        <dbReference type="Proteomes" id="UP000284706"/>
    </source>
</evidence>
<feature type="compositionally biased region" description="Polar residues" evidence="8">
    <location>
        <begin position="530"/>
        <end position="549"/>
    </location>
</feature>
<name>A0A409VTN1_9AGAR</name>
<dbReference type="GO" id="GO:0004525">
    <property type="term" value="F:ribonuclease III activity"/>
    <property type="evidence" value="ECO:0007669"/>
    <property type="project" value="InterPro"/>
</dbReference>
<dbReference type="InterPro" id="IPR027417">
    <property type="entry name" value="P-loop_NTPase"/>
</dbReference>
<evidence type="ECO:0000256" key="5">
    <source>
        <dbReference type="ARBA" id="ARBA00022806"/>
    </source>
</evidence>
<evidence type="ECO:0000256" key="1">
    <source>
        <dbReference type="ARBA" id="ARBA00001946"/>
    </source>
</evidence>
<dbReference type="Gene3D" id="3.40.50.300">
    <property type="entry name" value="P-loop containing nucleotide triphosphate hydrolases"/>
    <property type="match status" value="2"/>
</dbReference>
<dbReference type="GO" id="GO:0006396">
    <property type="term" value="P:RNA processing"/>
    <property type="evidence" value="ECO:0007669"/>
    <property type="project" value="InterPro"/>
</dbReference>
<dbReference type="SMART" id="SM00535">
    <property type="entry name" value="RIBOc"/>
    <property type="match status" value="2"/>
</dbReference>
<feature type="compositionally biased region" description="Basic and acidic residues" evidence="8">
    <location>
        <begin position="1186"/>
        <end position="1200"/>
    </location>
</feature>
<feature type="domain" description="PAZ" evidence="10">
    <location>
        <begin position="837"/>
        <end position="966"/>
    </location>
</feature>
<dbReference type="InParanoid" id="A0A409VTN1"/>
<dbReference type="EMBL" id="NHYE01005569">
    <property type="protein sequence ID" value="PPQ69556.1"/>
    <property type="molecule type" value="Genomic_DNA"/>
</dbReference>
<dbReference type="InterPro" id="IPR000999">
    <property type="entry name" value="RNase_III_dom"/>
</dbReference>
<dbReference type="InterPro" id="IPR038248">
    <property type="entry name" value="Dicer_dimer_sf"/>
</dbReference>
<feature type="domain" description="RNase III" evidence="9">
    <location>
        <begin position="1291"/>
        <end position="1451"/>
    </location>
</feature>
<dbReference type="PROSITE" id="PS51194">
    <property type="entry name" value="HELICASE_CTER"/>
    <property type="match status" value="1"/>
</dbReference>
<feature type="region of interest" description="Disordered" evidence="8">
    <location>
        <begin position="530"/>
        <end position="567"/>
    </location>
</feature>
<dbReference type="GO" id="GO:0003723">
    <property type="term" value="F:RNA binding"/>
    <property type="evidence" value="ECO:0007669"/>
    <property type="project" value="InterPro"/>
</dbReference>
<evidence type="ECO:0000256" key="8">
    <source>
        <dbReference type="SAM" id="MobiDB-lite"/>
    </source>
</evidence>
<feature type="domain" description="RNase III" evidence="9">
    <location>
        <begin position="991"/>
        <end position="1247"/>
    </location>
</feature>
<comment type="similarity">
    <text evidence="7">Belongs to the helicase family. Dicer subfamily.</text>
</comment>
<feature type="compositionally biased region" description="Basic residues" evidence="8">
    <location>
        <begin position="1205"/>
        <end position="1216"/>
    </location>
</feature>
<keyword evidence="2" id="KW-0677">Repeat</keyword>
<dbReference type="STRING" id="231916.A0A409VTN1"/>
<evidence type="ECO:0000259" key="11">
    <source>
        <dbReference type="PROSITE" id="PS51194"/>
    </source>
</evidence>
<evidence type="ECO:0000313" key="12">
    <source>
        <dbReference type="EMBL" id="PPQ69556.1"/>
    </source>
</evidence>
<protein>
    <recommendedName>
        <fullName evidence="14">Dicer-like protein 1</fullName>
    </recommendedName>
</protein>
<reference evidence="12 13" key="1">
    <citation type="journal article" date="2018" name="Evol. Lett.">
        <title>Horizontal gene cluster transfer increased hallucinogenic mushroom diversity.</title>
        <authorList>
            <person name="Reynolds H.T."/>
            <person name="Vijayakumar V."/>
            <person name="Gluck-Thaler E."/>
            <person name="Korotkin H.B."/>
            <person name="Matheny P.B."/>
            <person name="Slot J.C."/>
        </authorList>
    </citation>
    <scope>NUCLEOTIDE SEQUENCE [LARGE SCALE GENOMIC DNA]</scope>
    <source>
        <strain evidence="12 13">SRW20</strain>
    </source>
</reference>
<dbReference type="InterPro" id="IPR003100">
    <property type="entry name" value="PAZ_dom"/>
</dbReference>